<organism evidence="2 3">
    <name type="scientific">Pisum sativum</name>
    <name type="common">Garden pea</name>
    <name type="synonym">Lathyrus oleraceus</name>
    <dbReference type="NCBI Taxonomy" id="3888"/>
    <lineage>
        <taxon>Eukaryota</taxon>
        <taxon>Viridiplantae</taxon>
        <taxon>Streptophyta</taxon>
        <taxon>Embryophyta</taxon>
        <taxon>Tracheophyta</taxon>
        <taxon>Spermatophyta</taxon>
        <taxon>Magnoliopsida</taxon>
        <taxon>eudicotyledons</taxon>
        <taxon>Gunneridae</taxon>
        <taxon>Pentapetalae</taxon>
        <taxon>rosids</taxon>
        <taxon>fabids</taxon>
        <taxon>Fabales</taxon>
        <taxon>Fabaceae</taxon>
        <taxon>Papilionoideae</taxon>
        <taxon>50 kb inversion clade</taxon>
        <taxon>NPAAA clade</taxon>
        <taxon>Hologalegina</taxon>
        <taxon>IRL clade</taxon>
        <taxon>Fabeae</taxon>
        <taxon>Lathyrus</taxon>
    </lineage>
</organism>
<sequence length="271" mass="30159">MQACRGVLVPSHVLYAADIMLFTKGSVSSFDATFVPLKNYANCSGQMCNPAKSIMFVGSMSPSRHVMLANKIGFLVGQLPSTYLGVPIFKERPKVIHFLPIVDKGAILKARIFKHGRQDLNTKSSDYIVGSNIVLPNDIALKYPMLLRITEGTLVDSKWGRFIWSSFIPPSHALFSWKLILAKLPTDEKTIVRGFHLPSKCSLCLKEEKTLYHLFFSCSCACNVWNWLWQMLGYNSLIACLNDCFLVMNITASAKCGLVNIVTIVSSIQAI</sequence>
<gene>
    <name evidence="2" type="ORF">KIW84_050765</name>
</gene>
<proteinExistence type="predicted"/>
<dbReference type="Gramene" id="Psat05G0076500-T1">
    <property type="protein sequence ID" value="KAI5403325.1"/>
    <property type="gene ID" value="KIW84_050765"/>
</dbReference>
<dbReference type="AlphaFoldDB" id="A0A9D5AF26"/>
<dbReference type="PANTHER" id="PTHR33116:SF80">
    <property type="entry name" value="REVERSE TRANSCRIPTASE ZINC-BINDING DOMAIN-CONTAINING PROTEIN"/>
    <property type="match status" value="1"/>
</dbReference>
<protein>
    <recommendedName>
        <fullName evidence="1">Reverse transcriptase zinc-binding domain-containing protein</fullName>
    </recommendedName>
</protein>
<evidence type="ECO:0000313" key="2">
    <source>
        <dbReference type="EMBL" id="KAI5403325.1"/>
    </source>
</evidence>
<dbReference type="PANTHER" id="PTHR33116">
    <property type="entry name" value="REVERSE TRANSCRIPTASE ZINC-BINDING DOMAIN-CONTAINING PROTEIN-RELATED-RELATED"/>
    <property type="match status" value="1"/>
</dbReference>
<evidence type="ECO:0000259" key="1">
    <source>
        <dbReference type="Pfam" id="PF13966"/>
    </source>
</evidence>
<dbReference type="InterPro" id="IPR026960">
    <property type="entry name" value="RVT-Znf"/>
</dbReference>
<name>A0A9D5AF26_PEA</name>
<reference evidence="2 3" key="1">
    <citation type="journal article" date="2022" name="Nat. Genet.">
        <title>Improved pea reference genome and pan-genome highlight genomic features and evolutionary characteristics.</title>
        <authorList>
            <person name="Yang T."/>
            <person name="Liu R."/>
            <person name="Luo Y."/>
            <person name="Hu S."/>
            <person name="Wang D."/>
            <person name="Wang C."/>
            <person name="Pandey M.K."/>
            <person name="Ge S."/>
            <person name="Xu Q."/>
            <person name="Li N."/>
            <person name="Li G."/>
            <person name="Huang Y."/>
            <person name="Saxena R.K."/>
            <person name="Ji Y."/>
            <person name="Li M."/>
            <person name="Yan X."/>
            <person name="He Y."/>
            <person name="Liu Y."/>
            <person name="Wang X."/>
            <person name="Xiang C."/>
            <person name="Varshney R.K."/>
            <person name="Ding H."/>
            <person name="Gao S."/>
            <person name="Zong X."/>
        </authorList>
    </citation>
    <scope>NUCLEOTIDE SEQUENCE [LARGE SCALE GENOMIC DNA]</scope>
    <source>
        <strain evidence="2 3">cv. Zhongwan 6</strain>
    </source>
</reference>
<dbReference type="Proteomes" id="UP001058974">
    <property type="component" value="Chromosome 5"/>
</dbReference>
<evidence type="ECO:0000313" key="3">
    <source>
        <dbReference type="Proteomes" id="UP001058974"/>
    </source>
</evidence>
<feature type="domain" description="Reverse transcriptase zinc-binding" evidence="1">
    <location>
        <begin position="156"/>
        <end position="225"/>
    </location>
</feature>
<accession>A0A9D5AF26</accession>
<comment type="caution">
    <text evidence="2">The sequence shown here is derived from an EMBL/GenBank/DDBJ whole genome shotgun (WGS) entry which is preliminary data.</text>
</comment>
<dbReference type="Pfam" id="PF13966">
    <property type="entry name" value="zf-RVT"/>
    <property type="match status" value="1"/>
</dbReference>
<keyword evidence="3" id="KW-1185">Reference proteome</keyword>
<dbReference type="EMBL" id="JAMSHJ010000005">
    <property type="protein sequence ID" value="KAI5403325.1"/>
    <property type="molecule type" value="Genomic_DNA"/>
</dbReference>